<evidence type="ECO:0000313" key="2">
    <source>
        <dbReference type="EMBL" id="AXY01042.1"/>
    </source>
</evidence>
<name>A0ABN5PFM7_9VIBR</name>
<evidence type="ECO:0000256" key="1">
    <source>
        <dbReference type="SAM" id="SignalP"/>
    </source>
</evidence>
<proteinExistence type="predicted"/>
<organism evidence="2 3">
    <name type="scientific">Vibrio alfacsensis</name>
    <dbReference type="NCBI Taxonomy" id="1074311"/>
    <lineage>
        <taxon>Bacteria</taxon>
        <taxon>Pseudomonadati</taxon>
        <taxon>Pseudomonadota</taxon>
        <taxon>Gammaproteobacteria</taxon>
        <taxon>Vibrionales</taxon>
        <taxon>Vibrionaceae</taxon>
        <taxon>Vibrio</taxon>
    </lineage>
</organism>
<reference evidence="2 3" key="1">
    <citation type="submission" date="2018-08" db="EMBL/GenBank/DDBJ databases">
        <title>Genomic taxonomy of the Vibrionaceae family.</title>
        <authorList>
            <person name="Gomez-Gil B."/>
            <person name="Tanaka M."/>
            <person name="Sawabe T."/>
            <person name="Enciso-Ibarra K."/>
        </authorList>
    </citation>
    <scope>NUCLEOTIDE SEQUENCE [LARGE SCALE GENOMIC DNA]</scope>
    <source>
        <strain evidence="2 3">CAIM 1831</strain>
    </source>
</reference>
<dbReference type="Proteomes" id="UP000262832">
    <property type="component" value="Chromosome I"/>
</dbReference>
<keyword evidence="3" id="KW-1185">Reference proteome</keyword>
<gene>
    <name evidence="2" type="ORF">D1115_07160</name>
</gene>
<feature type="signal peptide" evidence="1">
    <location>
        <begin position="1"/>
        <end position="24"/>
    </location>
</feature>
<dbReference type="EMBL" id="CP032093">
    <property type="protein sequence ID" value="AXY01042.1"/>
    <property type="molecule type" value="Genomic_DNA"/>
</dbReference>
<dbReference type="Pfam" id="PF11949">
    <property type="entry name" value="DUF3466"/>
    <property type="match status" value="1"/>
</dbReference>
<evidence type="ECO:0000313" key="3">
    <source>
        <dbReference type="Proteomes" id="UP000262832"/>
    </source>
</evidence>
<accession>A0ABN5PFM7</accession>
<keyword evidence="1" id="KW-0732">Signal</keyword>
<protein>
    <submittedName>
        <fullName evidence="2">DUF3466 family protein</fullName>
    </submittedName>
</protein>
<sequence>MSCKNKFKLTAVALMVGTAMNANAALYNVYESLPEGSNFENYGVAVQASSKNQESGEYDSCWDSQCSSEKYATGVEVKQLGAEGFDYRSETPFNIGRGFDYLTDGRDGFEFYCDVFLDYNDTYCDESWTRREYDLGYRKESVDKEINNSIASVIPNNIGFPHRETNTVITQIAEDGSVTGNFNSGAVRNVGFSGDFSLETIETEKRTQAFGRVELDNAVYVAGSISTEISSEPGFRSSQASFWKFDKSNPTSVLQNGIYNWNGGSGYDGGRTSNASMRDIAVLGDKIYGVGYNADKDEYPRASVFVVPTDNSEELTFYSLNWAGTDQDNYENSILYTMNANKLAVGTTKYYAGGSGFKRAYPNRLFYVKDVENDRTARFISGGILFDGANTKVGAINNFNELVGTTDFDSRPEIDSTPRRQSAFITTLEANSLDDGKRYKELYDSQPRFLDDLTNGDNADTDNNQYRIVEASDINDAGVISATALKCQGGYNSTAHNAKCGDGSSGLEKLVAIKLIPIQGATADNIQPRGMESESVDRQGAGLGLWALTLLGLLGFRRK</sequence>
<dbReference type="RefSeq" id="WP_128810868.1">
    <property type="nucleotide sequence ID" value="NZ_CP032093.1"/>
</dbReference>
<dbReference type="InterPro" id="IPR022562">
    <property type="entry name" value="DUF3466"/>
</dbReference>
<feature type="chain" id="PRO_5046215471" evidence="1">
    <location>
        <begin position="25"/>
        <end position="559"/>
    </location>
</feature>